<feature type="compositionally biased region" description="Polar residues" evidence="2">
    <location>
        <begin position="14"/>
        <end position="33"/>
    </location>
</feature>
<feature type="compositionally biased region" description="Polar residues" evidence="2">
    <location>
        <begin position="80"/>
        <end position="95"/>
    </location>
</feature>
<dbReference type="InterPro" id="IPR037151">
    <property type="entry name" value="AlkB-like_sf"/>
</dbReference>
<comment type="caution">
    <text evidence="4">The sequence shown here is derived from an EMBL/GenBank/DDBJ whole genome shotgun (WGS) entry which is preliminary data.</text>
</comment>
<feature type="binding site" evidence="1">
    <location>
        <position position="237"/>
    </location>
    <ligand>
        <name>2-oxoglutarate</name>
        <dbReference type="ChEBI" id="CHEBI:16810"/>
    </ligand>
</feature>
<dbReference type="InterPro" id="IPR027450">
    <property type="entry name" value="AlkB-like"/>
</dbReference>
<dbReference type="PROSITE" id="PS51471">
    <property type="entry name" value="FE2OG_OXY"/>
    <property type="match status" value="1"/>
</dbReference>
<proteinExistence type="predicted"/>
<dbReference type="OrthoDB" id="545910at2759"/>
<evidence type="ECO:0000313" key="4">
    <source>
        <dbReference type="EMBL" id="KAF4309146.1"/>
    </source>
</evidence>
<dbReference type="AlphaFoldDB" id="A0A8H4N7W8"/>
<feature type="binding site" evidence="1">
    <location>
        <position position="324"/>
    </location>
    <ligand>
        <name>2-oxoglutarate</name>
        <dbReference type="ChEBI" id="CHEBI:16810"/>
    </ligand>
</feature>
<feature type="binding site" evidence="1">
    <location>
        <position position="235"/>
    </location>
    <ligand>
        <name>2-oxoglutarate</name>
        <dbReference type="ChEBI" id="CHEBI:16810"/>
    </ligand>
</feature>
<feature type="compositionally biased region" description="Gly residues" evidence="2">
    <location>
        <begin position="287"/>
        <end position="296"/>
    </location>
</feature>
<feature type="binding site" evidence="1">
    <location>
        <position position="342"/>
    </location>
    <ligand>
        <name>2-oxoglutarate</name>
        <dbReference type="ChEBI" id="CHEBI:16810"/>
    </ligand>
</feature>
<feature type="binding site" evidence="1">
    <location>
        <position position="338"/>
    </location>
    <ligand>
        <name>2-oxoglutarate</name>
        <dbReference type="ChEBI" id="CHEBI:16810"/>
    </ligand>
</feature>
<feature type="region of interest" description="Disordered" evidence="2">
    <location>
        <begin position="274"/>
        <end position="301"/>
    </location>
</feature>
<dbReference type="GO" id="GO:0006307">
    <property type="term" value="P:DNA alkylation repair"/>
    <property type="evidence" value="ECO:0007669"/>
    <property type="project" value="TreeGrafter"/>
</dbReference>
<dbReference type="GO" id="GO:0051747">
    <property type="term" value="F:cytosine C-5 DNA demethylase activity"/>
    <property type="evidence" value="ECO:0007669"/>
    <property type="project" value="TreeGrafter"/>
</dbReference>
<feature type="binding site" evidence="1">
    <location>
        <position position="247"/>
    </location>
    <ligand>
        <name>2-oxoglutarate</name>
        <dbReference type="ChEBI" id="CHEBI:16810"/>
    </ligand>
</feature>
<dbReference type="Pfam" id="PF13532">
    <property type="entry name" value="2OG-FeII_Oxy_2"/>
    <property type="match status" value="1"/>
</dbReference>
<gene>
    <name evidence="4" type="ORF">GTA08_BOTSDO02447</name>
</gene>
<dbReference type="Proteomes" id="UP000572817">
    <property type="component" value="Unassembled WGS sequence"/>
</dbReference>
<sequence length="410" mass="44897">MAKKRTLDSLFRPLSQSKVAQEQQPQHCNNITNKKPRVHPSPQSLALPSDGPPSTHLAYPFPISRLPTSIRSTLSPSSSNQTPETNTNTNISPTSLAVSPIPTSATACPASIGRPIDDQPNLDLVYFEPFIPRPSANALFTFLRSSLPFYRVRYQIKRGGIDTQINTPRFTTVFGVDETSAFDALSGAVVERATGRTVPKDRYGRAPRPLPACLDALRVAVERETGERFNFCLVNYYASGEDSISYHSDDERFLGIDPAIASLSLGARRDFCMKRKPPPPNASAKAGGAGAGGGAGEASKPLKLPLGSGDMVLMRGKTQANWLHSVPKRKGGESGRGRINITFRRAMVRGGTENYYQYNVGDGPVYRWDEAKGEMMVWEQVKEEPEQGGDEKIELDIKETEDDLKVEGEV</sequence>
<evidence type="ECO:0000256" key="1">
    <source>
        <dbReference type="PIRSR" id="PIRSR632852-1"/>
    </source>
</evidence>
<dbReference type="SUPFAM" id="SSF51197">
    <property type="entry name" value="Clavaminate synthase-like"/>
    <property type="match status" value="1"/>
</dbReference>
<dbReference type="GO" id="GO:0008198">
    <property type="term" value="F:ferrous iron binding"/>
    <property type="evidence" value="ECO:0007669"/>
    <property type="project" value="TreeGrafter"/>
</dbReference>
<feature type="region of interest" description="Disordered" evidence="2">
    <location>
        <begin position="1"/>
        <end position="95"/>
    </location>
</feature>
<dbReference type="EMBL" id="WWBZ02000016">
    <property type="protein sequence ID" value="KAF4309146.1"/>
    <property type="molecule type" value="Genomic_DNA"/>
</dbReference>
<name>A0A8H4N7W8_9PEZI</name>
<dbReference type="Gene3D" id="2.60.120.590">
    <property type="entry name" value="Alpha-ketoglutarate-dependent dioxygenase AlkB-like"/>
    <property type="match status" value="1"/>
</dbReference>
<keyword evidence="5" id="KW-1185">Reference proteome</keyword>
<evidence type="ECO:0000313" key="5">
    <source>
        <dbReference type="Proteomes" id="UP000572817"/>
    </source>
</evidence>
<reference evidence="4" key="1">
    <citation type="submission" date="2020-04" db="EMBL/GenBank/DDBJ databases">
        <title>Genome Assembly and Annotation of Botryosphaeria dothidea sdau 11-99, a Latent Pathogen of Apple Fruit Ring Rot in China.</title>
        <authorList>
            <person name="Yu C."/>
            <person name="Diao Y."/>
            <person name="Lu Q."/>
            <person name="Zhao J."/>
            <person name="Cui S."/>
            <person name="Peng C."/>
            <person name="He B."/>
            <person name="Liu H."/>
        </authorList>
    </citation>
    <scope>NUCLEOTIDE SEQUENCE [LARGE SCALE GENOMIC DNA]</scope>
    <source>
        <strain evidence="4">Sdau11-99</strain>
    </source>
</reference>
<dbReference type="PANTHER" id="PTHR31573:SF1">
    <property type="entry name" value="DNA OXIDATIVE DEMETHYLASE ALKBH2"/>
    <property type="match status" value="1"/>
</dbReference>
<evidence type="ECO:0000259" key="3">
    <source>
        <dbReference type="PROSITE" id="PS51471"/>
    </source>
</evidence>
<protein>
    <submittedName>
        <fullName evidence="4">Oxoglutarate/iron-dependent oxygenase</fullName>
    </submittedName>
</protein>
<feature type="binding site" evidence="1">
    <location>
        <position position="250"/>
    </location>
    <ligand>
        <name>substrate</name>
    </ligand>
</feature>
<dbReference type="InterPro" id="IPR032852">
    <property type="entry name" value="ALKBH2"/>
</dbReference>
<feature type="compositionally biased region" description="Low complexity" evidence="2">
    <location>
        <begin position="66"/>
        <end position="79"/>
    </location>
</feature>
<accession>A0A8H4N7W8</accession>
<dbReference type="GO" id="GO:0035516">
    <property type="term" value="F:broad specificity oxidative DNA demethylase activity"/>
    <property type="evidence" value="ECO:0007669"/>
    <property type="project" value="TreeGrafter"/>
</dbReference>
<dbReference type="PANTHER" id="PTHR31573">
    <property type="entry name" value="ALPHA-KETOGLUTARATE-DEPENDENT DIOXYGENASE ALKB HOMOLOG 2"/>
    <property type="match status" value="1"/>
</dbReference>
<organism evidence="4 5">
    <name type="scientific">Botryosphaeria dothidea</name>
    <dbReference type="NCBI Taxonomy" id="55169"/>
    <lineage>
        <taxon>Eukaryota</taxon>
        <taxon>Fungi</taxon>
        <taxon>Dikarya</taxon>
        <taxon>Ascomycota</taxon>
        <taxon>Pezizomycotina</taxon>
        <taxon>Dothideomycetes</taxon>
        <taxon>Dothideomycetes incertae sedis</taxon>
        <taxon>Botryosphaeriales</taxon>
        <taxon>Botryosphaeriaceae</taxon>
        <taxon>Botryosphaeria</taxon>
    </lineage>
</organism>
<dbReference type="InterPro" id="IPR005123">
    <property type="entry name" value="Oxoglu/Fe-dep_dioxygenase_dom"/>
</dbReference>
<evidence type="ECO:0000256" key="2">
    <source>
        <dbReference type="SAM" id="MobiDB-lite"/>
    </source>
</evidence>
<feature type="domain" description="Fe2OG dioxygenase" evidence="3">
    <location>
        <begin position="228"/>
        <end position="347"/>
    </location>
</feature>
<feature type="binding site" evidence="1">
    <location>
        <position position="344"/>
    </location>
    <ligand>
        <name>2-oxoglutarate</name>
        <dbReference type="ChEBI" id="CHEBI:16810"/>
    </ligand>
</feature>